<dbReference type="PROSITE" id="PS51257">
    <property type="entry name" value="PROKAR_LIPOPROTEIN"/>
    <property type="match status" value="1"/>
</dbReference>
<feature type="chain" id="PRO_5017028949" evidence="1">
    <location>
        <begin position="23"/>
        <end position="39"/>
    </location>
</feature>
<keyword evidence="1" id="KW-0732">Signal</keyword>
<reference evidence="2 3" key="1">
    <citation type="submission" date="2018-06" db="EMBL/GenBank/DDBJ databases">
        <authorList>
            <consortium name="Pathogen Informatics"/>
            <person name="Doyle S."/>
        </authorList>
    </citation>
    <scope>NUCLEOTIDE SEQUENCE [LARGE SCALE GENOMIC DNA]</scope>
    <source>
        <strain evidence="2 3">NCTC10702</strain>
    </source>
</reference>
<gene>
    <name evidence="2" type="ORF">NCTC10702_03082</name>
</gene>
<dbReference type="Proteomes" id="UP000254116">
    <property type="component" value="Unassembled WGS sequence"/>
</dbReference>
<proteinExistence type="predicted"/>
<dbReference type="EMBL" id="UHBY01000003">
    <property type="protein sequence ID" value="SUL36960.1"/>
    <property type="molecule type" value="Genomic_DNA"/>
</dbReference>
<sequence>MKRTLVLLITAIFILAACGNHKDDQAGKDNQNITIVQIK</sequence>
<evidence type="ECO:0000256" key="1">
    <source>
        <dbReference type="SAM" id="SignalP"/>
    </source>
</evidence>
<feature type="signal peptide" evidence="1">
    <location>
        <begin position="1"/>
        <end position="22"/>
    </location>
</feature>
<dbReference type="AlphaFoldDB" id="A0A380EJX0"/>
<evidence type="ECO:0000313" key="3">
    <source>
        <dbReference type="Proteomes" id="UP000254116"/>
    </source>
</evidence>
<organism evidence="2 3">
    <name type="scientific">Staphylococcus aureus</name>
    <dbReference type="NCBI Taxonomy" id="1280"/>
    <lineage>
        <taxon>Bacteria</taxon>
        <taxon>Bacillati</taxon>
        <taxon>Bacillota</taxon>
        <taxon>Bacilli</taxon>
        <taxon>Bacillales</taxon>
        <taxon>Staphylococcaceae</taxon>
        <taxon>Staphylococcus</taxon>
    </lineage>
</organism>
<accession>A0A380EJX0</accession>
<name>A0A380EJX0_STAAU</name>
<keyword evidence="2" id="KW-0449">Lipoprotein</keyword>
<evidence type="ECO:0000313" key="2">
    <source>
        <dbReference type="EMBL" id="SUL36960.1"/>
    </source>
</evidence>
<protein>
    <submittedName>
        <fullName evidence="2">Lipoprotein (Pheromone)</fullName>
    </submittedName>
</protein>